<dbReference type="InterPro" id="IPR038765">
    <property type="entry name" value="Papain-like_cys_pep_sf"/>
</dbReference>
<dbReference type="PANTHER" id="PTHR33490:SF7">
    <property type="entry name" value="BLR2979 PROTEIN"/>
    <property type="match status" value="1"/>
</dbReference>
<feature type="domain" description="Transglutaminase-like" evidence="1">
    <location>
        <begin position="175"/>
        <end position="245"/>
    </location>
</feature>
<evidence type="ECO:0000259" key="1">
    <source>
        <dbReference type="SMART" id="SM00460"/>
    </source>
</evidence>
<organism evidence="2 3">
    <name type="scientific">Pontiella agarivorans</name>
    <dbReference type="NCBI Taxonomy" id="3038953"/>
    <lineage>
        <taxon>Bacteria</taxon>
        <taxon>Pseudomonadati</taxon>
        <taxon>Kiritimatiellota</taxon>
        <taxon>Kiritimatiellia</taxon>
        <taxon>Kiritimatiellales</taxon>
        <taxon>Pontiellaceae</taxon>
        <taxon>Pontiella</taxon>
    </lineage>
</organism>
<dbReference type="EMBL" id="JARVCO010000002">
    <property type="protein sequence ID" value="MDZ8117685.1"/>
    <property type="molecule type" value="Genomic_DNA"/>
</dbReference>
<dbReference type="Gene3D" id="3.10.620.30">
    <property type="match status" value="1"/>
</dbReference>
<protein>
    <submittedName>
        <fullName evidence="2">Transglutaminase family protein</fullName>
    </submittedName>
</protein>
<dbReference type="RefSeq" id="WP_322607483.1">
    <property type="nucleotide sequence ID" value="NZ_JARVCO010000002.1"/>
</dbReference>
<keyword evidence="3" id="KW-1185">Reference proteome</keyword>
<dbReference type="Pfam" id="PF08379">
    <property type="entry name" value="Bact_transglu_N"/>
    <property type="match status" value="1"/>
</dbReference>
<sequence length="300" mass="33788">MMYHLRHRTTFEYSNPVTFVYNVLRLKPRTLPWQQIRSSKLTIFPEPAVLAERTDYFGNTVTFCNIEMKHDSMQILMESTVEVQPRPTSTLKGVAWDTVRERLRGATSPEGLDAFQFCFDSEAVSRLAESEDYCRPSCKPGASAHAVAIDLMARIHTDFIFDPTATTVSTPVEDVLKNRRGVCQDFAHLMISCLRSVGIPTRYNSGYIQTAPPPGQPRLEGADASHAWVGVYCPVNGWLDLDPTNNQIADDQFITIGWGRDYQDISPVSGVMLGGGRHQVRAEVDMIPESELQQFQQQQQ</sequence>
<dbReference type="PANTHER" id="PTHR33490">
    <property type="entry name" value="BLR5614 PROTEIN-RELATED"/>
    <property type="match status" value="1"/>
</dbReference>
<gene>
    <name evidence="2" type="ORF">P9H32_03520</name>
</gene>
<dbReference type="Pfam" id="PF01841">
    <property type="entry name" value="Transglut_core"/>
    <property type="match status" value="1"/>
</dbReference>
<reference evidence="2 3" key="1">
    <citation type="journal article" date="2024" name="Appl. Environ. Microbiol.">
        <title>Pontiella agarivorans sp. nov., a novel marine anaerobic bacterium capable of degrading macroalgal polysaccharides and fixing nitrogen.</title>
        <authorList>
            <person name="Liu N."/>
            <person name="Kivenson V."/>
            <person name="Peng X."/>
            <person name="Cui Z."/>
            <person name="Lankiewicz T.S."/>
            <person name="Gosselin K.M."/>
            <person name="English C.J."/>
            <person name="Blair E.M."/>
            <person name="O'Malley M.A."/>
            <person name="Valentine D.L."/>
        </authorList>
    </citation>
    <scope>NUCLEOTIDE SEQUENCE [LARGE SCALE GENOMIC DNA]</scope>
    <source>
        <strain evidence="2 3">NLcol2</strain>
    </source>
</reference>
<evidence type="ECO:0000313" key="3">
    <source>
        <dbReference type="Proteomes" id="UP001290861"/>
    </source>
</evidence>
<dbReference type="SMART" id="SM00460">
    <property type="entry name" value="TGc"/>
    <property type="match status" value="1"/>
</dbReference>
<dbReference type="InterPro" id="IPR013589">
    <property type="entry name" value="Bac_transglu_N"/>
</dbReference>
<evidence type="ECO:0000313" key="2">
    <source>
        <dbReference type="EMBL" id="MDZ8117685.1"/>
    </source>
</evidence>
<comment type="caution">
    <text evidence="2">The sequence shown here is derived from an EMBL/GenBank/DDBJ whole genome shotgun (WGS) entry which is preliminary data.</text>
</comment>
<proteinExistence type="predicted"/>
<accession>A0ABU5MTY7</accession>
<dbReference type="Proteomes" id="UP001290861">
    <property type="component" value="Unassembled WGS sequence"/>
</dbReference>
<dbReference type="SUPFAM" id="SSF54001">
    <property type="entry name" value="Cysteine proteinases"/>
    <property type="match status" value="1"/>
</dbReference>
<name>A0ABU5MTY7_9BACT</name>
<dbReference type="InterPro" id="IPR002931">
    <property type="entry name" value="Transglutaminase-like"/>
</dbReference>